<dbReference type="RefSeq" id="WP_045161756.1">
    <property type="nucleotide sequence ID" value="NZ_JYHV01000014.1"/>
</dbReference>
<dbReference type="Gene3D" id="1.10.260.40">
    <property type="entry name" value="lambda repressor-like DNA-binding domains"/>
    <property type="match status" value="1"/>
</dbReference>
<evidence type="ECO:0000313" key="3">
    <source>
        <dbReference type="Proteomes" id="UP000032487"/>
    </source>
</evidence>
<dbReference type="SMART" id="SM00530">
    <property type="entry name" value="HTH_XRE"/>
    <property type="match status" value="1"/>
</dbReference>
<dbReference type="EMBL" id="JYHV01000014">
    <property type="protein sequence ID" value="KJH82932.1"/>
    <property type="molecule type" value="Genomic_DNA"/>
</dbReference>
<sequence>MKIGERLKEERARLGLNQGDFAAVAKVSKTTQFNYEKGERSPDAAYLEAVAAAGVDVLYVLTGRRGALSETALAEDESALLNHYRAMPESDRAAVRRMTAALAESTGRYVIDSDQ</sequence>
<organism evidence="2 3">
    <name type="scientific">Stutzerimonas stutzeri</name>
    <name type="common">Pseudomonas stutzeri</name>
    <dbReference type="NCBI Taxonomy" id="316"/>
    <lineage>
        <taxon>Bacteria</taxon>
        <taxon>Pseudomonadati</taxon>
        <taxon>Pseudomonadota</taxon>
        <taxon>Gammaproteobacteria</taxon>
        <taxon>Pseudomonadales</taxon>
        <taxon>Pseudomonadaceae</taxon>
        <taxon>Stutzerimonas</taxon>
    </lineage>
</organism>
<protein>
    <submittedName>
        <fullName evidence="2">Regulatory protein</fullName>
    </submittedName>
</protein>
<dbReference type="Proteomes" id="UP000032487">
    <property type="component" value="Unassembled WGS sequence"/>
</dbReference>
<dbReference type="Pfam" id="PF01381">
    <property type="entry name" value="HTH_3"/>
    <property type="match status" value="1"/>
</dbReference>
<proteinExistence type="predicted"/>
<dbReference type="InterPro" id="IPR010982">
    <property type="entry name" value="Lambda_DNA-bd_dom_sf"/>
</dbReference>
<dbReference type="SUPFAM" id="SSF47413">
    <property type="entry name" value="lambda repressor-like DNA-binding domains"/>
    <property type="match status" value="1"/>
</dbReference>
<feature type="domain" description="HTH cro/C1-type" evidence="1">
    <location>
        <begin position="7"/>
        <end position="60"/>
    </location>
</feature>
<dbReference type="InterPro" id="IPR001387">
    <property type="entry name" value="Cro/C1-type_HTH"/>
</dbReference>
<evidence type="ECO:0000313" key="2">
    <source>
        <dbReference type="EMBL" id="KJH82932.1"/>
    </source>
</evidence>
<dbReference type="OrthoDB" id="3196789at2"/>
<gene>
    <name evidence="2" type="ORF">UF78_08470</name>
</gene>
<dbReference type="PATRIC" id="fig|316.101.peg.1409"/>
<name>A0A0D9AQB7_STUST</name>
<reference evidence="2 3" key="1">
    <citation type="submission" date="2015-02" db="EMBL/GenBank/DDBJ databases">
        <title>Draft genome sequence of Pseudomonas stutzeri NT0128 isolated from wheat (Triticum turgidum) rhizosphere.</title>
        <authorList>
            <person name="Tovi N."/>
            <person name="Frenk S."/>
            <person name="Hadar Y."/>
            <person name="Minz D."/>
        </authorList>
    </citation>
    <scope>NUCLEOTIDE SEQUENCE [LARGE SCALE GENOMIC DNA]</scope>
    <source>
        <strain evidence="2 3">NT0128</strain>
    </source>
</reference>
<dbReference type="GO" id="GO:0003677">
    <property type="term" value="F:DNA binding"/>
    <property type="evidence" value="ECO:0007669"/>
    <property type="project" value="InterPro"/>
</dbReference>
<comment type="caution">
    <text evidence="2">The sequence shown here is derived from an EMBL/GenBank/DDBJ whole genome shotgun (WGS) entry which is preliminary data.</text>
</comment>
<dbReference type="CDD" id="cd00093">
    <property type="entry name" value="HTH_XRE"/>
    <property type="match status" value="1"/>
</dbReference>
<evidence type="ECO:0000259" key="1">
    <source>
        <dbReference type="PROSITE" id="PS50943"/>
    </source>
</evidence>
<accession>A0A0D9AQB7</accession>
<dbReference type="AlphaFoldDB" id="A0A0D9AQB7"/>
<dbReference type="PROSITE" id="PS50943">
    <property type="entry name" value="HTH_CROC1"/>
    <property type="match status" value="1"/>
</dbReference>